<dbReference type="Pfam" id="PF03795">
    <property type="entry name" value="YCII"/>
    <property type="match status" value="1"/>
</dbReference>
<dbReference type="SUPFAM" id="SSF54909">
    <property type="entry name" value="Dimeric alpha+beta barrel"/>
    <property type="match status" value="1"/>
</dbReference>
<dbReference type="Proteomes" id="UP000076842">
    <property type="component" value="Unassembled WGS sequence"/>
</dbReference>
<dbReference type="EMBL" id="KV423992">
    <property type="protein sequence ID" value="KZT55569.1"/>
    <property type="molecule type" value="Genomic_DNA"/>
</dbReference>
<protein>
    <recommendedName>
        <fullName evidence="1">YCII-related domain-containing protein</fullName>
    </recommendedName>
</protein>
<accession>A0A165EUV5</accession>
<gene>
    <name evidence="2" type="ORF">CALCODRAFT_484663</name>
</gene>
<dbReference type="AlphaFoldDB" id="A0A165EUV5"/>
<dbReference type="InterPro" id="IPR051807">
    <property type="entry name" value="Sec-metab_biosynth-assoc"/>
</dbReference>
<evidence type="ECO:0000313" key="3">
    <source>
        <dbReference type="Proteomes" id="UP000076842"/>
    </source>
</evidence>
<dbReference type="InterPro" id="IPR005545">
    <property type="entry name" value="YCII"/>
</dbReference>
<dbReference type="InterPro" id="IPR011008">
    <property type="entry name" value="Dimeric_a/b-barrel"/>
</dbReference>
<name>A0A165EUV5_9BASI</name>
<feature type="domain" description="YCII-related" evidence="1">
    <location>
        <begin position="13"/>
        <end position="84"/>
    </location>
</feature>
<dbReference type="PANTHER" id="PTHR33606">
    <property type="entry name" value="PROTEIN YCII"/>
    <property type="match status" value="1"/>
</dbReference>
<dbReference type="PANTHER" id="PTHR33606:SF3">
    <property type="entry name" value="PROTEIN YCII"/>
    <property type="match status" value="1"/>
</dbReference>
<keyword evidence="3" id="KW-1185">Reference proteome</keyword>
<proteinExistence type="predicted"/>
<organism evidence="2 3">
    <name type="scientific">Calocera cornea HHB12733</name>
    <dbReference type="NCBI Taxonomy" id="1353952"/>
    <lineage>
        <taxon>Eukaryota</taxon>
        <taxon>Fungi</taxon>
        <taxon>Dikarya</taxon>
        <taxon>Basidiomycota</taxon>
        <taxon>Agaricomycotina</taxon>
        <taxon>Dacrymycetes</taxon>
        <taxon>Dacrymycetales</taxon>
        <taxon>Dacrymycetaceae</taxon>
        <taxon>Calocera</taxon>
    </lineage>
</organism>
<reference evidence="2 3" key="1">
    <citation type="journal article" date="2016" name="Mol. Biol. Evol.">
        <title>Comparative Genomics of Early-Diverging Mushroom-Forming Fungi Provides Insights into the Origins of Lignocellulose Decay Capabilities.</title>
        <authorList>
            <person name="Nagy L.G."/>
            <person name="Riley R."/>
            <person name="Tritt A."/>
            <person name="Adam C."/>
            <person name="Daum C."/>
            <person name="Floudas D."/>
            <person name="Sun H."/>
            <person name="Yadav J.S."/>
            <person name="Pangilinan J."/>
            <person name="Larsson K.H."/>
            <person name="Matsuura K."/>
            <person name="Barry K."/>
            <person name="Labutti K."/>
            <person name="Kuo R."/>
            <person name="Ohm R.A."/>
            <person name="Bhattacharya S.S."/>
            <person name="Shirouzu T."/>
            <person name="Yoshinaga Y."/>
            <person name="Martin F.M."/>
            <person name="Grigoriev I.V."/>
            <person name="Hibbett D.S."/>
        </authorList>
    </citation>
    <scope>NUCLEOTIDE SEQUENCE [LARGE SCALE GENOMIC DNA]</scope>
    <source>
        <strain evidence="2 3">HHB12733</strain>
    </source>
</reference>
<evidence type="ECO:0000259" key="1">
    <source>
        <dbReference type="Pfam" id="PF03795"/>
    </source>
</evidence>
<dbReference type="OrthoDB" id="5519740at2759"/>
<dbReference type="Gene3D" id="3.30.70.1060">
    <property type="entry name" value="Dimeric alpha+beta barrel"/>
    <property type="match status" value="1"/>
</dbReference>
<dbReference type="InParanoid" id="A0A165EUV5"/>
<sequence>MSKVFFVYCPDFTDEGAPERRNKVRAQHLEAAKAHAGPMLVGGPMVDETGKMTGSTKFVYAESAEEVRKELESDIYFRAGVWDPEKIAIWPYRPAGPPKL</sequence>
<evidence type="ECO:0000313" key="2">
    <source>
        <dbReference type="EMBL" id="KZT55569.1"/>
    </source>
</evidence>